<dbReference type="InterPro" id="IPR029058">
    <property type="entry name" value="AB_hydrolase_fold"/>
</dbReference>
<dbReference type="Proteomes" id="UP001194746">
    <property type="component" value="Unassembled WGS sequence"/>
</dbReference>
<reference evidence="3" key="2">
    <citation type="submission" date="2020-02" db="EMBL/GenBank/DDBJ databases">
        <authorList>
            <person name="Gilchrist C.L.M."/>
            <person name="Chooi Y.-H."/>
        </authorList>
    </citation>
    <scope>NUCLEOTIDE SEQUENCE</scope>
    <source>
        <strain evidence="3">MST-FP2251</strain>
    </source>
</reference>
<evidence type="ECO:0000313" key="3">
    <source>
        <dbReference type="EMBL" id="KAF9891419.1"/>
    </source>
</evidence>
<gene>
    <name evidence="3" type="ORF">FE257_004275</name>
</gene>
<organism evidence="3 4">
    <name type="scientific">Aspergillus nanangensis</name>
    <dbReference type="NCBI Taxonomy" id="2582783"/>
    <lineage>
        <taxon>Eukaryota</taxon>
        <taxon>Fungi</taxon>
        <taxon>Dikarya</taxon>
        <taxon>Ascomycota</taxon>
        <taxon>Pezizomycotina</taxon>
        <taxon>Eurotiomycetes</taxon>
        <taxon>Eurotiomycetidae</taxon>
        <taxon>Eurotiales</taxon>
        <taxon>Aspergillaceae</taxon>
        <taxon>Aspergillus</taxon>
        <taxon>Aspergillus subgen. Circumdati</taxon>
    </lineage>
</organism>
<dbReference type="InterPro" id="IPR050300">
    <property type="entry name" value="GDXG_lipolytic_enzyme"/>
</dbReference>
<dbReference type="EMBL" id="VCAU01000019">
    <property type="protein sequence ID" value="KAF9891419.1"/>
    <property type="molecule type" value="Genomic_DNA"/>
</dbReference>
<evidence type="ECO:0000313" key="4">
    <source>
        <dbReference type="Proteomes" id="UP001194746"/>
    </source>
</evidence>
<dbReference type="Gene3D" id="3.40.50.1820">
    <property type="entry name" value="alpha/beta hydrolase"/>
    <property type="match status" value="1"/>
</dbReference>
<dbReference type="SUPFAM" id="SSF53474">
    <property type="entry name" value="alpha/beta-Hydrolases"/>
    <property type="match status" value="1"/>
</dbReference>
<sequence>MPLSKDILEFIAQFGNTWNLNVNSECEKYFESCHAAADSPSDTLKVDKAVSYGPDPRHRLDVVYFHGGGFRAGDNDISPHIHGNIGKYFAKHGMICILATYRLLPEARYPSGIEDITSALKWTKDNIASYNGDPTNVFPIGQSAGGAHVAMALFTGSLEENNVVPRGIMLQSAPLWYDLSQERRRANMVEYYSTTDEQEILAKAALGAFNATHIAQWPEIFLSVGEFDAQEIVLGNLMFLESFLRKRKRVARFEVLKGQNHISYALAIDVEGDEVGPRILDWVWDCSIR</sequence>
<keyword evidence="4" id="KW-1185">Reference proteome</keyword>
<dbReference type="AlphaFoldDB" id="A0AAD4GV79"/>
<dbReference type="InterPro" id="IPR013094">
    <property type="entry name" value="AB_hydrolase_3"/>
</dbReference>
<reference evidence="3" key="1">
    <citation type="journal article" date="2019" name="Beilstein J. Org. Chem.">
        <title>Nanangenines: drimane sesquiterpenoids as the dominant metabolite cohort of a novel Australian fungus, Aspergillus nanangensis.</title>
        <authorList>
            <person name="Lacey H.J."/>
            <person name="Gilchrist C.L.M."/>
            <person name="Crombie A."/>
            <person name="Kalaitzis J.A."/>
            <person name="Vuong D."/>
            <person name="Rutledge P.J."/>
            <person name="Turner P."/>
            <person name="Pitt J.I."/>
            <person name="Lacey E."/>
            <person name="Chooi Y.H."/>
            <person name="Piggott A.M."/>
        </authorList>
    </citation>
    <scope>NUCLEOTIDE SEQUENCE</scope>
    <source>
        <strain evidence="3">MST-FP2251</strain>
    </source>
</reference>
<evidence type="ECO:0000256" key="1">
    <source>
        <dbReference type="ARBA" id="ARBA00022801"/>
    </source>
</evidence>
<comment type="caution">
    <text evidence="3">The sequence shown here is derived from an EMBL/GenBank/DDBJ whole genome shotgun (WGS) entry which is preliminary data.</text>
</comment>
<keyword evidence="1" id="KW-0378">Hydrolase</keyword>
<dbReference type="GO" id="GO:0016787">
    <property type="term" value="F:hydrolase activity"/>
    <property type="evidence" value="ECO:0007669"/>
    <property type="project" value="UniProtKB-KW"/>
</dbReference>
<feature type="domain" description="Alpha/beta hydrolase fold-3" evidence="2">
    <location>
        <begin position="62"/>
        <end position="214"/>
    </location>
</feature>
<evidence type="ECO:0000259" key="2">
    <source>
        <dbReference type="Pfam" id="PF07859"/>
    </source>
</evidence>
<protein>
    <recommendedName>
        <fullName evidence="2">Alpha/beta hydrolase fold-3 domain-containing protein</fullName>
    </recommendedName>
</protein>
<proteinExistence type="predicted"/>
<accession>A0AAD4GV79</accession>
<dbReference type="PANTHER" id="PTHR48081">
    <property type="entry name" value="AB HYDROLASE SUPERFAMILY PROTEIN C4A8.06C"/>
    <property type="match status" value="1"/>
</dbReference>
<name>A0AAD4GV79_ASPNN</name>
<dbReference type="Pfam" id="PF07859">
    <property type="entry name" value="Abhydrolase_3"/>
    <property type="match status" value="1"/>
</dbReference>